<dbReference type="InterPro" id="IPR040555">
    <property type="entry name" value="Cas9_PI2"/>
</dbReference>
<dbReference type="GO" id="GO:0046872">
    <property type="term" value="F:metal ion binding"/>
    <property type="evidence" value="ECO:0007669"/>
    <property type="project" value="UniProtKB-UniRule"/>
</dbReference>
<comment type="similarity">
    <text evidence="2">Belongs to the CRISPR-associated protein Cas9 family. Subtype II-A subfamily.</text>
</comment>
<feature type="active site" description="For RuvC-like nuclease domain" evidence="13">
    <location>
        <position position="12"/>
    </location>
</feature>
<dbReference type="GO" id="GO:0004519">
    <property type="term" value="F:endonuclease activity"/>
    <property type="evidence" value="ECO:0007669"/>
    <property type="project" value="UniProtKB-UniRule"/>
</dbReference>
<evidence type="ECO:0000256" key="10">
    <source>
        <dbReference type="ARBA" id="ARBA00023125"/>
    </source>
</evidence>
<organism evidence="14 15">
    <name type="scientific">Enterococcus cecorum DSM 20682 = ATCC 43198</name>
    <dbReference type="NCBI Taxonomy" id="1121864"/>
    <lineage>
        <taxon>Bacteria</taxon>
        <taxon>Bacillati</taxon>
        <taxon>Bacillota</taxon>
        <taxon>Bacilli</taxon>
        <taxon>Lactobacillales</taxon>
        <taxon>Enterococcaceae</taxon>
        <taxon>Enterococcus</taxon>
    </lineage>
</organism>
<keyword evidence="6 13" id="KW-0378">Hydrolase</keyword>
<keyword evidence="4 13" id="KW-0479">Metal-binding</keyword>
<evidence type="ECO:0000256" key="3">
    <source>
        <dbReference type="ARBA" id="ARBA00022722"/>
    </source>
</evidence>
<dbReference type="EC" id="3.1.-.-" evidence="13"/>
<comment type="function">
    <text evidence="13">CRISPR (clustered regularly interspaced short palindromic repeat) is an adaptive immune system that provides protection against mobile genetic elements (viruses, transposable elements and conjugative plasmids). CRISPR clusters contain spacers, sequences complementary to antecedent mobile elements, and target invading nucleic acids. CRISPR clusters are transcribed and processed into CRISPR RNA (crRNA). In type II CRISPR systems correct processing of pre-crRNA requires a trans-encoded small RNA (tracrRNA), endogenous ribonuclease 3 (rnc) and this protein. The tracrRNA serves as a guide for ribonuclease 3-aided processing of pre-crRNA. Subsequently Cas9/crRNA/tracrRNA endonucleolytically cleaves linear or circular dsDNA target complementary to the spacer; Cas9 is inactive in the absence of the 2 guide RNAs (gRNA). Cas9 recognizes the protospacer adjacent motif (PAM) in the CRISPR repeat sequences to help distinguish self versus nonself, as targets within the bacterial CRISPR locus do not have PAMs. PAM recognition is also required for catalytic activity.</text>
</comment>
<comment type="caution">
    <text evidence="14">The sequence shown here is derived from an EMBL/GenBank/DDBJ whole genome shotgun (WGS) entry which is preliminary data.</text>
</comment>
<dbReference type="GO" id="GO:0003677">
    <property type="term" value="F:DNA binding"/>
    <property type="evidence" value="ECO:0007669"/>
    <property type="project" value="UniProtKB-UniRule"/>
</dbReference>
<dbReference type="GO" id="GO:0051607">
    <property type="term" value="P:defense response to virus"/>
    <property type="evidence" value="ECO:0007669"/>
    <property type="project" value="UniProtKB-UniRule"/>
</dbReference>
<dbReference type="RefSeq" id="WP_016251609.1">
    <property type="nucleotide sequence ID" value="NZ_ASWI01000004.1"/>
</dbReference>
<dbReference type="GO" id="GO:0003723">
    <property type="term" value="F:RNA binding"/>
    <property type="evidence" value="ECO:0007669"/>
    <property type="project" value="UniProtKB-UniRule"/>
</dbReference>
<evidence type="ECO:0000256" key="12">
    <source>
        <dbReference type="ARBA" id="ARBA00046380"/>
    </source>
</evidence>
<dbReference type="HAMAP" id="MF_01480">
    <property type="entry name" value="Cas9"/>
    <property type="match status" value="1"/>
</dbReference>
<sequence>MKYIESVSIGFDIGVGSVGYAVINSKTKQILESGVSIFPAAVAQKNVERRESRQSRRLRRRRVNRLNDLKKLLKKNGFIPSPNKNPYEIRVRGLEHQLSRDEIAIAVLHIAKRRGISYSLDDVVDENVTDFKGKIAKNQEALKNKTPGEIQYERLLKYGKVRGTVTNYVEYDEQPEYFLNVFPNSAYVDEAKRILTCQKQYYPEITDDLIENIVKIISRKRAYYIGPGNEKSRTDYGIYRTNGETLENIFEILIGKDSVNPDELRAPANSLTAQVYNLLNDLTNIRYNGSERLTPEQKQDILSELLTTEKTVQMLNVIAKKVNVKKEEISGFRTKKDDKPDFHTLEVYRKVRKHMLNKGIDINEWPTECFDELAFIFNLNTEIGEIRNRISEKVVPKYDFITNQIVDDLLEDPKIFAISTSQKWHRFSIKTMNVLIPELLNGYNEQMTILTRMGLLEDSKNDYSNIDKIDIKNVTENIYNPVVRKSIKKCLKIFNELYKKYPNISDVVIELPREDNPEDARKLIKKMQKENLVEKDTSLEAFRKEANLSENGLIDFLRKGKNRALKIRLWYQQEGKCLYTGEPILAEDLCKNEANYDIDHIIPISVSFDDSINNKVLCSSHFNRFEKEKKTPFEYFSNKSSHLGRYSNFDEFRASVNANKRISDVKRKNLLSKELLSDLDTRKKFIARNLVDTRYASRVVFNELTQFFASKKADTKVAVIRGKFTSQLRRAWQLNKSRDTYHHHAVDAALIGVTPFLKIWRSGKTIYPRKMTEAQTDFELNEITTNDEFKESYYQLPCPQFLDYLTQMQENLKINFEVDKKMNRKISDAMIYSSRKKKLSKDKKEKEYSLGTINDIYSDAGYSKFKNIYKKDKEKFLMYHLDHKSFEILEDIISQYPDKEEYIDSEGKVKQRAVSPFEIYRRKYGYIRKYSKKNNGPIIKNMKYYNENLPKIYIDITPKQSIDKKVYLTNISPWRTDVYYNRSQNSYHIMGIKYSDLRYIDGKYGIPKNVYEKIKLREKIPSESEFCFSLYKNDRVKIIDPNKNEEIELRFNSRTLPSVLNYVEFKPLFQESYNSLTLLPVFSKTTSEGRIIKKFTREDNIVYKVNTDELGNPYYILKESQNPKNIIDNSNKTE</sequence>
<dbReference type="Pfam" id="PF18070">
    <property type="entry name" value="Cas9_PI2"/>
    <property type="match status" value="1"/>
</dbReference>
<keyword evidence="9 13" id="KW-0051">Antiviral defense</keyword>
<gene>
    <name evidence="13" type="primary">cas9</name>
    <name evidence="14" type="ORF">OMO_02384</name>
</gene>
<evidence type="ECO:0000313" key="14">
    <source>
        <dbReference type="EMBL" id="ESK60721.1"/>
    </source>
</evidence>
<keyword evidence="8 13" id="KW-0694">RNA-binding</keyword>
<dbReference type="Pfam" id="PF18541">
    <property type="entry name" value="RuvC_III"/>
    <property type="match status" value="1"/>
</dbReference>
<evidence type="ECO:0000256" key="6">
    <source>
        <dbReference type="ARBA" id="ARBA00022801"/>
    </source>
</evidence>
<evidence type="ECO:0000256" key="9">
    <source>
        <dbReference type="ARBA" id="ARBA00023118"/>
    </source>
</evidence>
<dbReference type="InterPro" id="IPR033114">
    <property type="entry name" value="HNH_CAS9"/>
</dbReference>
<evidence type="ECO:0000256" key="1">
    <source>
        <dbReference type="ARBA" id="ARBA00001946"/>
    </source>
</evidence>
<feature type="binding site" evidence="13">
    <location>
        <position position="12"/>
    </location>
    <ligand>
        <name>Mg(2+)</name>
        <dbReference type="ChEBI" id="CHEBI:18420"/>
        <label>2</label>
    </ligand>
</feature>
<protein>
    <recommendedName>
        <fullName evidence="13">CRISPR-associated endonuclease Cas9</fullName>
        <ecNumber evidence="13">3.1.-.-</ecNumber>
    </recommendedName>
</protein>
<dbReference type="InterPro" id="IPR036397">
    <property type="entry name" value="RNaseH_sf"/>
</dbReference>
<dbReference type="EMBL" id="AHYS01000011">
    <property type="protein sequence ID" value="ESK60721.1"/>
    <property type="molecule type" value="Genomic_DNA"/>
</dbReference>
<dbReference type="InterPro" id="IPR028629">
    <property type="entry name" value="Cas9"/>
</dbReference>
<dbReference type="NCBIfam" id="TIGR01865">
    <property type="entry name" value="cas_Csn1"/>
    <property type="match status" value="1"/>
</dbReference>
<dbReference type="InterPro" id="IPR041383">
    <property type="entry name" value="RuvC_III"/>
</dbReference>
<evidence type="ECO:0000256" key="13">
    <source>
        <dbReference type="HAMAP-Rule" id="MF_01480"/>
    </source>
</evidence>
<evidence type="ECO:0000313" key="15">
    <source>
        <dbReference type="Proteomes" id="UP000017415"/>
    </source>
</evidence>
<dbReference type="Proteomes" id="UP000017415">
    <property type="component" value="Unassembled WGS sequence"/>
</dbReference>
<dbReference type="OrthoDB" id="9757607at2"/>
<keyword evidence="11" id="KW-0464">Manganese</keyword>
<dbReference type="PROSITE" id="PS51749">
    <property type="entry name" value="HNH_CAS9"/>
    <property type="match status" value="1"/>
</dbReference>
<dbReference type="InterPro" id="IPR040619">
    <property type="entry name" value="Cas9_alpha-helical_lobe"/>
</dbReference>
<dbReference type="GO" id="GO:0043571">
    <property type="term" value="P:maintenance of CRISPR repeat elements"/>
    <property type="evidence" value="ECO:0007669"/>
    <property type="project" value="UniProtKB-UniRule"/>
</dbReference>
<comment type="cofactor">
    <cofactor evidence="1 13">
        <name>Mg(2+)</name>
        <dbReference type="ChEBI" id="CHEBI:18420"/>
    </cofactor>
</comment>
<dbReference type="InterPro" id="IPR003615">
    <property type="entry name" value="HNH_nuc"/>
</dbReference>
<dbReference type="Pfam" id="PF18061">
    <property type="entry name" value="CRISPR_Cas9_WED"/>
    <property type="match status" value="1"/>
</dbReference>
<dbReference type="Gene3D" id="3.30.420.10">
    <property type="entry name" value="Ribonuclease H-like superfamily/Ribonuclease H"/>
    <property type="match status" value="2"/>
</dbReference>
<feature type="binding site" evidence="13">
    <location>
        <position position="510"/>
    </location>
    <ligand>
        <name>Mg(2+)</name>
        <dbReference type="ChEBI" id="CHEBI:18420"/>
        <label>1</label>
    </ligand>
</feature>
<evidence type="ECO:0000256" key="8">
    <source>
        <dbReference type="ARBA" id="ARBA00022884"/>
    </source>
</evidence>
<feature type="binding site" evidence="13">
    <location>
        <position position="12"/>
    </location>
    <ligand>
        <name>Mg(2+)</name>
        <dbReference type="ChEBI" id="CHEBI:18420"/>
        <label>1</label>
    </ligand>
</feature>
<evidence type="ECO:0000256" key="4">
    <source>
        <dbReference type="ARBA" id="ARBA00022723"/>
    </source>
</evidence>
<keyword evidence="3 13" id="KW-0540">Nuclease</keyword>
<comment type="domain">
    <text evidence="13">Has 2 endonuclease domains. The discontinuous RuvC-like domain cleaves the target DNA noncomplementary to crRNA while the HNH nuclease domain cleaves the target DNA complementary to crRNA.</text>
</comment>
<dbReference type="GO" id="GO:0016787">
    <property type="term" value="F:hydrolase activity"/>
    <property type="evidence" value="ECO:0007669"/>
    <property type="project" value="UniProtKB-KW"/>
</dbReference>
<comment type="similarity">
    <text evidence="13">Belongs to the CRISPR-associated Cas9 family.</text>
</comment>
<reference evidence="14 15" key="1">
    <citation type="submission" date="2013-10" db="EMBL/GenBank/DDBJ databases">
        <title>The Genome Sequence of Enterococcus cecorum DSM 20682 (= ATCC 43198) (Illumina assembly).</title>
        <authorList>
            <consortium name="The Broad Institute Genomics Platform"/>
            <consortium name="The Broad Institute Genome Sequencing Center for Infectious Disease"/>
            <person name="Earl A."/>
            <person name="Russ C."/>
            <person name="Gilmore M."/>
            <person name="Surin D."/>
            <person name="Walker B."/>
            <person name="Young S."/>
            <person name="Zeng Q."/>
            <person name="Gargeya S."/>
            <person name="Fitzgerald M."/>
            <person name="Haas B."/>
            <person name="Abouelleil A."/>
            <person name="Allen A.W."/>
            <person name="Alvarado L."/>
            <person name="Arachchi H.M."/>
            <person name="Berlin A.M."/>
            <person name="Chapman S.B."/>
            <person name="Gainer-Dewar J."/>
            <person name="Goldberg J."/>
            <person name="Griggs A."/>
            <person name="Gujja S."/>
            <person name="Hansen M."/>
            <person name="Howarth C."/>
            <person name="Imamovic A."/>
            <person name="Ireland A."/>
            <person name="Larimer J."/>
            <person name="McCowan C."/>
            <person name="Murphy C."/>
            <person name="Pearson M."/>
            <person name="Poon T.W."/>
            <person name="Priest M."/>
            <person name="Roberts A."/>
            <person name="Saif S."/>
            <person name="Shea T."/>
            <person name="Sisk P."/>
            <person name="Sykes S."/>
            <person name="Wortman J."/>
            <person name="Nusbaum C."/>
            <person name="Birren B."/>
        </authorList>
    </citation>
    <scope>NUCLEOTIDE SEQUENCE [LARGE SCALE GENOMIC DNA]</scope>
    <source>
        <strain evidence="14 15">ATCC 43198</strain>
    </source>
</reference>
<proteinExistence type="inferred from homology"/>
<dbReference type="GeneID" id="60871085"/>
<keyword evidence="7 13" id="KW-0460">Magnesium</keyword>
<evidence type="ECO:0000256" key="5">
    <source>
        <dbReference type="ARBA" id="ARBA00022759"/>
    </source>
</evidence>
<keyword evidence="10 13" id="KW-0238">DNA-binding</keyword>
<comment type="subunit">
    <text evidence="12 13">Monomer. Binds crRNA and tracrRNA.</text>
</comment>
<dbReference type="PATRIC" id="fig|1121864.4.peg.1459"/>
<keyword evidence="5 13" id="KW-0255">Endonuclease</keyword>
<evidence type="ECO:0000256" key="7">
    <source>
        <dbReference type="ARBA" id="ARBA00022842"/>
    </source>
</evidence>
<evidence type="ECO:0000256" key="11">
    <source>
        <dbReference type="ARBA" id="ARBA00023211"/>
    </source>
</evidence>
<dbReference type="Pfam" id="PF13395">
    <property type="entry name" value="HNH_4"/>
    <property type="match status" value="1"/>
</dbReference>
<evidence type="ECO:0000256" key="2">
    <source>
        <dbReference type="ARBA" id="ARBA00005244"/>
    </source>
</evidence>
<keyword evidence="15" id="KW-1185">Reference proteome</keyword>
<name>S1RM25_9ENTE</name>
<dbReference type="InterPro" id="IPR040656">
    <property type="entry name" value="Cas9_WED_dom"/>
</dbReference>
<dbReference type="eggNOG" id="COG3513">
    <property type="taxonomic scope" value="Bacteria"/>
</dbReference>
<accession>S1RM25</accession>
<dbReference type="Pfam" id="PF18470">
    <property type="entry name" value="Cas9_a"/>
    <property type="match status" value="1"/>
</dbReference>
<feature type="binding site" evidence="13">
    <location>
        <position position="514"/>
    </location>
    <ligand>
        <name>Mg(2+)</name>
        <dbReference type="ChEBI" id="CHEBI:18420"/>
        <label>2</label>
    </ligand>
</feature>
<feature type="active site" description="Proton acceptor for HNH nuclease domain" evidence="13">
    <location>
        <position position="600"/>
    </location>
</feature>
<feature type="binding site" evidence="13">
    <location>
        <position position="744"/>
    </location>
    <ligand>
        <name>Mg(2+)</name>
        <dbReference type="ChEBI" id="CHEBI:18420"/>
        <label>2</label>
    </ligand>
</feature>
<dbReference type="AlphaFoldDB" id="S1RM25"/>
<feature type="binding site" evidence="13">
    <location>
        <position position="514"/>
    </location>
    <ligand>
        <name>Mg(2+)</name>
        <dbReference type="ChEBI" id="CHEBI:18420"/>
        <label>1</label>
    </ligand>
</feature>
<dbReference type="HOGENOM" id="CLU_007514_0_0_9"/>